<keyword evidence="1" id="KW-0812">Transmembrane</keyword>
<evidence type="ECO:0000313" key="2">
    <source>
        <dbReference type="EMBL" id="MFD1131364.1"/>
    </source>
</evidence>
<keyword evidence="1" id="KW-0472">Membrane</keyword>
<comment type="caution">
    <text evidence="2">The sequence shown here is derived from an EMBL/GenBank/DDBJ whole genome shotgun (WGS) entry which is preliminary data.</text>
</comment>
<dbReference type="Proteomes" id="UP001597169">
    <property type="component" value="Unassembled WGS sequence"/>
</dbReference>
<sequence>MKHIKKVIELLCIILFVKLCMEAFEVRQLPTFVSMTDIQSMSILDYVLGAFFHPVFFYTASIGCFIVVLFRMATITDATQKGKLTKFLSTLIVLLIGYNVIPYFVDFFHSLV</sequence>
<protein>
    <submittedName>
        <fullName evidence="2">Uncharacterized protein</fullName>
    </submittedName>
</protein>
<keyword evidence="3" id="KW-1185">Reference proteome</keyword>
<gene>
    <name evidence="2" type="ORF">ACFQ3J_24910</name>
</gene>
<feature type="transmembrane region" description="Helical" evidence="1">
    <location>
        <begin position="7"/>
        <end position="26"/>
    </location>
</feature>
<evidence type="ECO:0000313" key="3">
    <source>
        <dbReference type="Proteomes" id="UP001597169"/>
    </source>
</evidence>
<reference evidence="3" key="1">
    <citation type="journal article" date="2019" name="Int. J. Syst. Evol. Microbiol.">
        <title>The Global Catalogue of Microorganisms (GCM) 10K type strain sequencing project: providing services to taxonomists for standard genome sequencing and annotation.</title>
        <authorList>
            <consortium name="The Broad Institute Genomics Platform"/>
            <consortium name="The Broad Institute Genome Sequencing Center for Infectious Disease"/>
            <person name="Wu L."/>
            <person name="Ma J."/>
        </authorList>
    </citation>
    <scope>NUCLEOTIDE SEQUENCE [LARGE SCALE GENOMIC DNA]</scope>
    <source>
        <strain evidence="3">CCUG 53519</strain>
    </source>
</reference>
<keyword evidence="1" id="KW-1133">Transmembrane helix</keyword>
<feature type="transmembrane region" description="Helical" evidence="1">
    <location>
        <begin position="46"/>
        <end position="72"/>
    </location>
</feature>
<name>A0ABW3PVH3_9BACL</name>
<dbReference type="EMBL" id="JBHTKX010000009">
    <property type="protein sequence ID" value="MFD1131364.1"/>
    <property type="molecule type" value="Genomic_DNA"/>
</dbReference>
<feature type="transmembrane region" description="Helical" evidence="1">
    <location>
        <begin position="84"/>
        <end position="105"/>
    </location>
</feature>
<evidence type="ECO:0000256" key="1">
    <source>
        <dbReference type="SAM" id="Phobius"/>
    </source>
</evidence>
<organism evidence="2 3">
    <name type="scientific">Paenibacillus provencensis</name>
    <dbReference type="NCBI Taxonomy" id="441151"/>
    <lineage>
        <taxon>Bacteria</taxon>
        <taxon>Bacillati</taxon>
        <taxon>Bacillota</taxon>
        <taxon>Bacilli</taxon>
        <taxon>Bacillales</taxon>
        <taxon>Paenibacillaceae</taxon>
        <taxon>Paenibacillus</taxon>
    </lineage>
</organism>
<dbReference type="RefSeq" id="WP_090727739.1">
    <property type="nucleotide sequence ID" value="NZ_JBHTKX010000009.1"/>
</dbReference>
<accession>A0ABW3PVH3</accession>
<proteinExistence type="predicted"/>